<dbReference type="Gene3D" id="3.30.160.60">
    <property type="entry name" value="Classic Zinc Finger"/>
    <property type="match status" value="1"/>
</dbReference>
<evidence type="ECO:0000313" key="3">
    <source>
        <dbReference type="Proteomes" id="UP000799539"/>
    </source>
</evidence>
<accession>A0A6A6F8T8</accession>
<organism evidence="2 3">
    <name type="scientific">Cercospora zeae-maydis SCOH1-5</name>
    <dbReference type="NCBI Taxonomy" id="717836"/>
    <lineage>
        <taxon>Eukaryota</taxon>
        <taxon>Fungi</taxon>
        <taxon>Dikarya</taxon>
        <taxon>Ascomycota</taxon>
        <taxon>Pezizomycotina</taxon>
        <taxon>Dothideomycetes</taxon>
        <taxon>Dothideomycetidae</taxon>
        <taxon>Mycosphaerellales</taxon>
        <taxon>Mycosphaerellaceae</taxon>
        <taxon>Cercospora</taxon>
    </lineage>
</organism>
<feature type="compositionally biased region" description="Basic and acidic residues" evidence="1">
    <location>
        <begin position="1"/>
        <end position="19"/>
    </location>
</feature>
<feature type="compositionally biased region" description="Low complexity" evidence="1">
    <location>
        <begin position="92"/>
        <end position="109"/>
    </location>
</feature>
<sequence>MNRDMQQRTSDRDQLRAPYDDSSDEDASHQRAIYRDAPSPTIGQRRSQGDARHFYAHGSYGYDESQRWYPAHHLTQVIQPVHSTQDHRSRFTTPTSSGTSAGPPSATSALSDRDSSPRFSPDRKIASWPPLGSVLPDQSEFTAHGAYAPGPYYAALTTTYVAMTDVQAIADEAGDLAVYSQSHPTAYPFDQRYQLSHAHADGEHNSNVFRNFESRTHPGPQARVEQAGSVTFHHRRTQSAGADRTTSGRVGRRPRIARSRTSYQQDASSGPSSTRLDRQPNTFPCLFVVYGCNRRFSSKNEWKRHIQTTHVITEDWWCSKCTDGGSFNRKDLFMQHIFRMHTPRREQQAVARGGAKAKSEGQKRYEDTEAQECYRRLRQPPESSRCVVCGQAFHGPGSWEQCIDHVGRHLDTAAKGSNNGEVLDWRSWHQDHDLEHYLRTEGLFPPNVVE</sequence>
<dbReference type="GO" id="GO:0003700">
    <property type="term" value="F:DNA-binding transcription factor activity"/>
    <property type="evidence" value="ECO:0007669"/>
    <property type="project" value="InterPro"/>
</dbReference>
<evidence type="ECO:0000313" key="2">
    <source>
        <dbReference type="EMBL" id="KAF2209806.1"/>
    </source>
</evidence>
<dbReference type="PANTHER" id="PTHR23225:SF2">
    <property type="entry name" value="AT09679P-RELATED"/>
    <property type="match status" value="1"/>
</dbReference>
<feature type="compositionally biased region" description="Polar residues" evidence="1">
    <location>
        <begin position="259"/>
        <end position="277"/>
    </location>
</feature>
<evidence type="ECO:0000256" key="1">
    <source>
        <dbReference type="SAM" id="MobiDB-lite"/>
    </source>
</evidence>
<keyword evidence="3" id="KW-1185">Reference proteome</keyword>
<feature type="compositionally biased region" description="Polar residues" evidence="1">
    <location>
        <begin position="238"/>
        <end position="248"/>
    </location>
</feature>
<protein>
    <recommendedName>
        <fullName evidence="4">C2H2-type domain-containing protein</fullName>
    </recommendedName>
</protein>
<feature type="region of interest" description="Disordered" evidence="1">
    <location>
        <begin position="1"/>
        <end position="51"/>
    </location>
</feature>
<reference evidence="2" key="1">
    <citation type="journal article" date="2020" name="Stud. Mycol.">
        <title>101 Dothideomycetes genomes: a test case for predicting lifestyles and emergence of pathogens.</title>
        <authorList>
            <person name="Haridas S."/>
            <person name="Albert R."/>
            <person name="Binder M."/>
            <person name="Bloem J."/>
            <person name="Labutti K."/>
            <person name="Salamov A."/>
            <person name="Andreopoulos B."/>
            <person name="Baker S."/>
            <person name="Barry K."/>
            <person name="Bills G."/>
            <person name="Bluhm B."/>
            <person name="Cannon C."/>
            <person name="Castanera R."/>
            <person name="Culley D."/>
            <person name="Daum C."/>
            <person name="Ezra D."/>
            <person name="Gonzalez J."/>
            <person name="Henrissat B."/>
            <person name="Kuo A."/>
            <person name="Liang C."/>
            <person name="Lipzen A."/>
            <person name="Lutzoni F."/>
            <person name="Magnuson J."/>
            <person name="Mondo S."/>
            <person name="Nolan M."/>
            <person name="Ohm R."/>
            <person name="Pangilinan J."/>
            <person name="Park H.-J."/>
            <person name="Ramirez L."/>
            <person name="Alfaro M."/>
            <person name="Sun H."/>
            <person name="Tritt A."/>
            <person name="Yoshinaga Y."/>
            <person name="Zwiers L.-H."/>
            <person name="Turgeon B."/>
            <person name="Goodwin S."/>
            <person name="Spatafora J."/>
            <person name="Crous P."/>
            <person name="Grigoriev I."/>
        </authorList>
    </citation>
    <scope>NUCLEOTIDE SEQUENCE</scope>
    <source>
        <strain evidence="2">SCOH1-5</strain>
    </source>
</reference>
<dbReference type="Proteomes" id="UP000799539">
    <property type="component" value="Unassembled WGS sequence"/>
</dbReference>
<gene>
    <name evidence="2" type="ORF">CERZMDRAFT_100208</name>
</gene>
<name>A0A6A6F8T8_9PEZI</name>
<feature type="region of interest" description="Disordered" evidence="1">
    <location>
        <begin position="210"/>
        <end position="277"/>
    </location>
</feature>
<dbReference type="AlphaFoldDB" id="A0A6A6F8T8"/>
<dbReference type="InterPro" id="IPR039970">
    <property type="entry name" value="TF_Grauzone"/>
</dbReference>
<dbReference type="OrthoDB" id="5388486at2759"/>
<dbReference type="EMBL" id="ML992685">
    <property type="protein sequence ID" value="KAF2209806.1"/>
    <property type="molecule type" value="Genomic_DNA"/>
</dbReference>
<feature type="region of interest" description="Disordered" evidence="1">
    <location>
        <begin position="81"/>
        <end position="131"/>
    </location>
</feature>
<dbReference type="PANTHER" id="PTHR23225">
    <property type="entry name" value="ZINC FINGER PROTEIN"/>
    <property type="match status" value="1"/>
</dbReference>
<proteinExistence type="predicted"/>
<evidence type="ECO:0008006" key="4">
    <source>
        <dbReference type="Google" id="ProtNLM"/>
    </source>
</evidence>
<feature type="compositionally biased region" description="Basic and acidic residues" evidence="1">
    <location>
        <begin position="111"/>
        <end position="125"/>
    </location>
</feature>